<evidence type="ECO:0000313" key="3">
    <source>
        <dbReference type="EMBL" id="CAL1370910.1"/>
    </source>
</evidence>
<protein>
    <recommendedName>
        <fullName evidence="2">SAM domain-containing protein</fullName>
    </recommendedName>
</protein>
<gene>
    <name evidence="3" type="ORF">LTRI10_LOCUS13003</name>
</gene>
<proteinExistence type="predicted"/>
<dbReference type="Pfam" id="PF07647">
    <property type="entry name" value="SAM_2"/>
    <property type="match status" value="1"/>
</dbReference>
<dbReference type="PANTHER" id="PTHR10627:SF68">
    <property type="entry name" value="F26K24.15 PROTEIN-RELATED"/>
    <property type="match status" value="1"/>
</dbReference>
<dbReference type="Proteomes" id="UP001497516">
    <property type="component" value="Chromosome 2"/>
</dbReference>
<dbReference type="Gene3D" id="1.10.150.50">
    <property type="entry name" value="Transcription Factor, Ets-1"/>
    <property type="match status" value="1"/>
</dbReference>
<name>A0AAV2DAK4_9ROSI</name>
<dbReference type="EMBL" id="OZ034815">
    <property type="protein sequence ID" value="CAL1370910.1"/>
    <property type="molecule type" value="Genomic_DNA"/>
</dbReference>
<dbReference type="PROSITE" id="PS50105">
    <property type="entry name" value="SAM_DOMAIN"/>
    <property type="match status" value="1"/>
</dbReference>
<keyword evidence="1" id="KW-0677">Repeat</keyword>
<dbReference type="InterPro" id="IPR001660">
    <property type="entry name" value="SAM"/>
</dbReference>
<organism evidence="3 4">
    <name type="scientific">Linum trigynum</name>
    <dbReference type="NCBI Taxonomy" id="586398"/>
    <lineage>
        <taxon>Eukaryota</taxon>
        <taxon>Viridiplantae</taxon>
        <taxon>Streptophyta</taxon>
        <taxon>Embryophyta</taxon>
        <taxon>Tracheophyta</taxon>
        <taxon>Spermatophyta</taxon>
        <taxon>Magnoliopsida</taxon>
        <taxon>eudicotyledons</taxon>
        <taxon>Gunneridae</taxon>
        <taxon>Pentapetalae</taxon>
        <taxon>rosids</taxon>
        <taxon>fabids</taxon>
        <taxon>Malpighiales</taxon>
        <taxon>Linaceae</taxon>
        <taxon>Linum</taxon>
    </lineage>
</organism>
<evidence type="ECO:0000259" key="2">
    <source>
        <dbReference type="PROSITE" id="PS50105"/>
    </source>
</evidence>
<keyword evidence="4" id="KW-1185">Reference proteome</keyword>
<dbReference type="SUPFAM" id="SSF47769">
    <property type="entry name" value="SAM/Pointed domain"/>
    <property type="match status" value="1"/>
</dbReference>
<dbReference type="InterPro" id="IPR013761">
    <property type="entry name" value="SAM/pointed_sf"/>
</dbReference>
<reference evidence="3 4" key="1">
    <citation type="submission" date="2024-04" db="EMBL/GenBank/DDBJ databases">
        <authorList>
            <person name="Fracassetti M."/>
        </authorList>
    </citation>
    <scope>NUCLEOTIDE SEQUENCE [LARGE SCALE GENOMIC DNA]</scope>
</reference>
<evidence type="ECO:0000256" key="1">
    <source>
        <dbReference type="ARBA" id="ARBA00022737"/>
    </source>
</evidence>
<accession>A0AAV2DAK4</accession>
<dbReference type="PANTHER" id="PTHR10627">
    <property type="entry name" value="SCP160"/>
    <property type="match status" value="1"/>
</dbReference>
<sequence length="156" mass="16728">MPAEIIKGGESTDVAAAETCAGICPVGEAVVVRVDNRRAGTIATTAMVGASRASRTMKRPRLFLPGQSILDRGPASLNQTLRASLVERKIKKAGRLTKLLALLGLDQFVMIFRSSSVGKFQLVNLTMEKLKDMGADVVGPRRKLMHAIDCICQSSC</sequence>
<feature type="domain" description="SAM" evidence="2">
    <location>
        <begin position="99"/>
        <end position="154"/>
    </location>
</feature>
<evidence type="ECO:0000313" key="4">
    <source>
        <dbReference type="Proteomes" id="UP001497516"/>
    </source>
</evidence>
<dbReference type="AlphaFoldDB" id="A0AAV2DAK4"/>
<dbReference type="CDD" id="cd09487">
    <property type="entry name" value="SAM_superfamily"/>
    <property type="match status" value="1"/>
</dbReference>